<dbReference type="EMBL" id="JABAIM010000001">
    <property type="protein sequence ID" value="NLR74295.1"/>
    <property type="molecule type" value="Genomic_DNA"/>
</dbReference>
<gene>
    <name evidence="1" type="ORF">HF682_03895</name>
</gene>
<name>A0A847S664_9NEIS</name>
<dbReference type="RefSeq" id="WP_168875918.1">
    <property type="nucleotide sequence ID" value="NZ_JABAIM010000001.1"/>
</dbReference>
<organism evidence="1 2">
    <name type="scientific">Leeia aquatica</name>
    <dbReference type="NCBI Taxonomy" id="2725557"/>
    <lineage>
        <taxon>Bacteria</taxon>
        <taxon>Pseudomonadati</taxon>
        <taxon>Pseudomonadota</taxon>
        <taxon>Betaproteobacteria</taxon>
        <taxon>Neisseriales</taxon>
        <taxon>Leeiaceae</taxon>
        <taxon>Leeia</taxon>
    </lineage>
</organism>
<reference evidence="1 2" key="1">
    <citation type="submission" date="2020-04" db="EMBL/GenBank/DDBJ databases">
        <title>Draft genome of Leeia sp. IMCC25680.</title>
        <authorList>
            <person name="Song J."/>
            <person name="Cho J.-C."/>
        </authorList>
    </citation>
    <scope>NUCLEOTIDE SEQUENCE [LARGE SCALE GENOMIC DNA]</scope>
    <source>
        <strain evidence="1 2">IMCC25680</strain>
    </source>
</reference>
<accession>A0A847S664</accession>
<evidence type="ECO:0000313" key="1">
    <source>
        <dbReference type="EMBL" id="NLR74295.1"/>
    </source>
</evidence>
<comment type="caution">
    <text evidence="1">The sequence shown here is derived from an EMBL/GenBank/DDBJ whole genome shotgun (WGS) entry which is preliminary data.</text>
</comment>
<dbReference type="AlphaFoldDB" id="A0A847S664"/>
<evidence type="ECO:0000313" key="2">
    <source>
        <dbReference type="Proteomes" id="UP000587991"/>
    </source>
</evidence>
<keyword evidence="2" id="KW-1185">Reference proteome</keyword>
<sequence>MPTRPNLPSRLKPILLGLLAGALAFVALQMIAAQYADYRALSNSEDLLVALRPVQQVLDAAPGGAQAGAEQAEQTLRSPSGRTIGRYRVIHHGMIVAYGDFGQLLLLMRSGKGWTCTGGSPDAVPRACRSSPPNP</sequence>
<dbReference type="Proteomes" id="UP000587991">
    <property type="component" value="Unassembled WGS sequence"/>
</dbReference>
<proteinExistence type="predicted"/>
<protein>
    <submittedName>
        <fullName evidence="1">Uncharacterized protein</fullName>
    </submittedName>
</protein>